<evidence type="ECO:0000256" key="4">
    <source>
        <dbReference type="ARBA" id="ARBA00022695"/>
    </source>
</evidence>
<dbReference type="Pfam" id="PF00270">
    <property type="entry name" value="DEAD"/>
    <property type="match status" value="1"/>
</dbReference>
<dbReference type="InterPro" id="IPR043502">
    <property type="entry name" value="DNA/RNA_pol_sf"/>
</dbReference>
<dbReference type="FunFam" id="3.40.50.300:FF:000813">
    <property type="entry name" value="helicase POLQ-like isoform X1"/>
    <property type="match status" value="1"/>
</dbReference>
<sequence length="2298" mass="253326">WWGDRSQTDRGGGGRDRRGDGRTQKDHTLACSERVRDQRLSFITGDTNDPKCVGFHSMKPRKVRGRSTNPEGRAVLRQAADESFVCASPHEATRVADPLELSQWGMPPVVLEAYKAVGISQLFPWQAECLTQSGALLGKNLVYSAPTSAGKTLVAEILVLKHLLEKHQKALITLPYVALAREKTNRLKNVWQGAGIRVGGFMGNESPPGGLAACDVAVCTIERANGLLNRLLEDGQLNLLGVIVVDELHMVAEPGRGALLELMLTKLLYLTSSLRQYKPIQIIAMSATLPDLRLLASWLRADFFHTDFRPVPLCEYIKVASNMELIREIKPSLKDDTDLVQELCHETVRAGHSVLAFCPSKQWCEALARAIANAFQQIPQGLPVFLSDRQNLLHELQQAGTTIDPVLSRTVPQGVAFHHAGLTMGERAVLEEAFCRGHLSVLVATTTLASGVNLTLTYQQMAGRAGRFGLDVQGEGTVLVAWYIGKMCTLFQISIIVSGVAKTADDACCYTSCTLLSTCLDNKEFPSSPAQCAKQKVNEVRTTCVLNKYGKVVELHHYIGSLLGKAALAAGLPPSLALAVFADLQRALRCLALDSDLHLLYLVTPLSDELPAVDWSLFLHLWGSLQPPARRVAELVGWDEGFVARAVQRGGRQVRATAKQDRQFAVHCRLFWALALADLLAEYPLADVAMRFGCNRGQLQALQQAAAQYAGMVTVFCTRLGWSRLATLLDTLQPRLVLGVRPELADLARITVLTAAAARALHHSGFVSVALLAGAEPDAVCASLTEAAPFASKRHAVDENEEEAAARRSTFASWVIGRRGLSELQTVGIILQEARTLFHHDVEALGIHWTLESAEGPLSRCKQHKVANMQRSFSQKYRNCSTPVGNRQSLSNEDNKTDLKINAIPTSIFGTQPSVNSVKEIDQQCELVKHFLTNSERVCLADHDVEHDRKVAAAFNAVPVPNDGERREWKTIQQVEQIKTEKEKRPVVVFDASSKRTQTCTDNSREFGQRAEMTSKDNCEYSVNSCTKEKWDKCQVSAEKGYQVKNDVIQNYNSLQQEASRSHDAKITQVIAFNDFNHITNFQTCTKDLLLDKVIEMDKAIFSQTTNLPNHCFASKINNQPLAGEHKNDDCSKIHNVCLMHSCDVLNDDATVSQSSRKESTIDLLAVTKHSSVSMAATSNNIGQAENKRSPSPTKMSSTGAESPEIFAFNISFAIDTQFESMLQESDSLDLEAVSVANAKTTIVGNGLSPLSSGAVENGGSADLTLSFHLSNTESIIEKLGSDGHCNLHSTSHMLGTDAAVSNNQQMMITLPELDTYSSLMGLSHLDESGNDLFEGMAEMGSSVIDEDSREGMQDSFQDLSYWEKWEKSNCSAEGEVEFSAHFPVDHSGRDSINVTSASFEGICLSAWTGIDVEAKAEFCGADGNSVGMMVKDNDRPHSSGNSILEEFDLSDWDQVIDNEIENGEVILCHKTSVSKYEQSVISPQSDSQKPVKNSSLKEVSTSCVLLKDPGSKVTKDAKESKDIEQSLELSPTMKDVMDALFVLPQKQKTPSVVAKSVSTISRADHHIQTPKVKVQGATQTKMSCEESSEEAIQVGIPVQTLTRSQENEIGLPCSLDDVDFEFMTDWEWESQELSDKINSDHKDNPQTKTKTPGNEICTSGTKSEKGLNNLLADNNDHLLAQKHSSSLEATLRTPRNECGDCETPASGNVVQELQGRNTAQRPVDANNTSILCHHQNAMTSPPTIAIEKEDTRTHTLKAASSSILLHANKVSLEGGLFIVEVTRKRDVFRAFLAEWALQPRFSIAVACEWNAPQPAQRNIIGGRFITRPVLPEVQQVDGLVIPDGKGRVVVGLAVSWDAQNAYYISLRLGGMFEPNIACRHFHFAFHDVEMASQPGLACLELNGLAVNWMALHSLQASLAHRLVNLESSAVCLAPRPFKLSSHSDIAHMPNDETKVIRTATLQKLTAVHPLPGLILEWRRVSHTLNMAVLPLLRCHSSRLYPFGLIFTSTGRIVFAEPNLQNIPKSFVIGKSFFDHKHHGVAIIFIYIYIYIWIYMHIFTLREFQNEVQCFTGFCMLAADYSQLELRLLAHMANDNALHQALQPDRDIFLTLAARWSNQELDKVDDSARQKAKQVCYGIVYGIGVRALADQLGVDEFEAGAAIENFKSTFPDVKRFLKESVEFCRRYGFVETLSGRRRYVPAINDPEPQTRAHAERQAVNSRIQGSAADIIKLSMAALHRKLAHLVTPSGNMFLFFIPLHQVAVIVKSTMETVMRLKVALVVRIKSGQSWGDLHDLDL</sequence>
<feature type="compositionally biased region" description="Polar residues" evidence="12">
    <location>
        <begin position="1647"/>
        <end position="1662"/>
    </location>
</feature>
<feature type="compositionally biased region" description="Basic and acidic residues" evidence="12">
    <location>
        <begin position="1636"/>
        <end position="1646"/>
    </location>
</feature>
<dbReference type="FunFam" id="1.10.150.20:FF:000070">
    <property type="entry name" value="DNA polymerase I, putative"/>
    <property type="match status" value="1"/>
</dbReference>
<dbReference type="InterPro" id="IPR011545">
    <property type="entry name" value="DEAD/DEAH_box_helicase_dom"/>
</dbReference>
<dbReference type="PRINTS" id="PR00868">
    <property type="entry name" value="DNAPOLI"/>
</dbReference>
<dbReference type="InterPro" id="IPR048960">
    <property type="entry name" value="POLQ-like_helical"/>
</dbReference>
<dbReference type="PROSITE" id="PS51192">
    <property type="entry name" value="HELICASE_ATP_BIND_1"/>
    <property type="match status" value="1"/>
</dbReference>
<dbReference type="Gene3D" id="1.10.150.20">
    <property type="entry name" value="5' to 3' exonuclease, C-terminal subdomain"/>
    <property type="match status" value="1"/>
</dbReference>
<evidence type="ECO:0000256" key="6">
    <source>
        <dbReference type="ARBA" id="ARBA00022763"/>
    </source>
</evidence>
<keyword evidence="7" id="KW-0067">ATP-binding</keyword>
<name>A0A8C4Q9F1_EPTBU</name>
<dbReference type="SMART" id="SM00490">
    <property type="entry name" value="HELICc"/>
    <property type="match status" value="1"/>
</dbReference>
<evidence type="ECO:0000259" key="14">
    <source>
        <dbReference type="PROSITE" id="PS51192"/>
    </source>
</evidence>
<dbReference type="Gene3D" id="1.10.3380.20">
    <property type="match status" value="1"/>
</dbReference>
<evidence type="ECO:0000256" key="12">
    <source>
        <dbReference type="SAM" id="MobiDB-lite"/>
    </source>
</evidence>
<feature type="region of interest" description="Disordered" evidence="12">
    <location>
        <begin position="1176"/>
        <end position="1201"/>
    </location>
</feature>
<dbReference type="GO" id="GO:0005524">
    <property type="term" value="F:ATP binding"/>
    <property type="evidence" value="ECO:0007669"/>
    <property type="project" value="UniProtKB-KW"/>
</dbReference>
<keyword evidence="10" id="KW-0539">Nucleus</keyword>
<feature type="domain" description="Helicase ATP-binding" evidence="14">
    <location>
        <begin position="132"/>
        <end position="307"/>
    </location>
</feature>
<protein>
    <recommendedName>
        <fullName evidence="2">DNA-directed DNA polymerase</fullName>
        <ecNumber evidence="2">2.7.7.7</ecNumber>
    </recommendedName>
</protein>
<keyword evidence="13" id="KW-0472">Membrane</keyword>
<dbReference type="SUPFAM" id="SSF56672">
    <property type="entry name" value="DNA/RNA polymerases"/>
    <property type="match status" value="1"/>
</dbReference>
<dbReference type="CDD" id="cd18795">
    <property type="entry name" value="SF2_C_Ski2"/>
    <property type="match status" value="1"/>
</dbReference>
<dbReference type="Gene3D" id="3.30.70.370">
    <property type="match status" value="1"/>
</dbReference>
<dbReference type="GO" id="GO:0003677">
    <property type="term" value="F:DNA binding"/>
    <property type="evidence" value="ECO:0007669"/>
    <property type="project" value="InterPro"/>
</dbReference>
<evidence type="ECO:0000256" key="3">
    <source>
        <dbReference type="ARBA" id="ARBA00022679"/>
    </source>
</evidence>
<keyword evidence="13" id="KW-1133">Transmembrane helix</keyword>
<dbReference type="GO" id="GO:0006261">
    <property type="term" value="P:DNA-templated DNA replication"/>
    <property type="evidence" value="ECO:0007669"/>
    <property type="project" value="InterPro"/>
</dbReference>
<dbReference type="InterPro" id="IPR001098">
    <property type="entry name" value="DNA-dir_DNA_pol_A_palm_dom"/>
</dbReference>
<keyword evidence="16" id="KW-1185">Reference proteome</keyword>
<organism evidence="15 16">
    <name type="scientific">Eptatretus burgeri</name>
    <name type="common">Inshore hagfish</name>
    <dbReference type="NCBI Taxonomy" id="7764"/>
    <lineage>
        <taxon>Eukaryota</taxon>
        <taxon>Metazoa</taxon>
        <taxon>Chordata</taxon>
        <taxon>Craniata</taxon>
        <taxon>Vertebrata</taxon>
        <taxon>Cyclostomata</taxon>
        <taxon>Myxini</taxon>
        <taxon>Myxiniformes</taxon>
        <taxon>Myxinidae</taxon>
        <taxon>Eptatretinae</taxon>
        <taxon>Eptatretus</taxon>
    </lineage>
</organism>
<dbReference type="InterPro" id="IPR019760">
    <property type="entry name" value="DNA-dir_DNA_pol_A_CS"/>
</dbReference>
<dbReference type="SMART" id="SM00482">
    <property type="entry name" value="POLAc"/>
    <property type="match status" value="1"/>
</dbReference>
<dbReference type="PROSITE" id="PS00447">
    <property type="entry name" value="DNA_POLYMERASE_A"/>
    <property type="match status" value="1"/>
</dbReference>
<dbReference type="InterPro" id="IPR027417">
    <property type="entry name" value="P-loop_NTPase"/>
</dbReference>
<dbReference type="Ensembl" id="ENSEBUT00000012323.1">
    <property type="protein sequence ID" value="ENSEBUP00000011748.1"/>
    <property type="gene ID" value="ENSEBUG00000007484.1"/>
</dbReference>
<dbReference type="SUPFAM" id="SSF52540">
    <property type="entry name" value="P-loop containing nucleoside triphosphate hydrolases"/>
    <property type="match status" value="1"/>
</dbReference>
<evidence type="ECO:0000256" key="10">
    <source>
        <dbReference type="ARBA" id="ARBA00023242"/>
    </source>
</evidence>
<reference evidence="15" key="2">
    <citation type="submission" date="2025-09" db="UniProtKB">
        <authorList>
            <consortium name="Ensembl"/>
        </authorList>
    </citation>
    <scope>IDENTIFICATION</scope>
</reference>
<keyword evidence="6" id="KW-0227">DNA damage</keyword>
<evidence type="ECO:0000313" key="15">
    <source>
        <dbReference type="Ensembl" id="ENSEBUP00000011748.1"/>
    </source>
</evidence>
<dbReference type="GO" id="GO:0097681">
    <property type="term" value="P:double-strand break repair via alternative nonhomologous end joining"/>
    <property type="evidence" value="ECO:0007669"/>
    <property type="project" value="TreeGrafter"/>
</dbReference>
<dbReference type="PANTHER" id="PTHR10133">
    <property type="entry name" value="DNA POLYMERASE I"/>
    <property type="match status" value="1"/>
</dbReference>
<keyword evidence="5" id="KW-0547">Nucleotide-binding</keyword>
<dbReference type="Gene3D" id="3.40.50.300">
    <property type="entry name" value="P-loop containing nucleotide triphosphate hydrolases"/>
    <property type="match status" value="2"/>
</dbReference>
<dbReference type="Pfam" id="PF21099">
    <property type="entry name" value="POLQ_helical"/>
    <property type="match status" value="1"/>
</dbReference>
<accession>A0A8C4Q9F1</accession>
<evidence type="ECO:0000256" key="1">
    <source>
        <dbReference type="ARBA" id="ARBA00004123"/>
    </source>
</evidence>
<dbReference type="Pfam" id="PF00476">
    <property type="entry name" value="DNA_pol_A"/>
    <property type="match status" value="1"/>
</dbReference>
<evidence type="ECO:0000256" key="11">
    <source>
        <dbReference type="ARBA" id="ARBA00049244"/>
    </source>
</evidence>
<dbReference type="InterPro" id="IPR002298">
    <property type="entry name" value="DNA_polymerase_A"/>
</dbReference>
<keyword evidence="9" id="KW-0234">DNA repair</keyword>
<evidence type="ECO:0000256" key="8">
    <source>
        <dbReference type="ARBA" id="ARBA00022932"/>
    </source>
</evidence>
<dbReference type="EC" id="2.7.7.7" evidence="2"/>
<keyword evidence="4" id="KW-0548">Nucleotidyltransferase</keyword>
<proteinExistence type="predicted"/>
<dbReference type="GO" id="GO:0005634">
    <property type="term" value="C:nucleus"/>
    <property type="evidence" value="ECO:0007669"/>
    <property type="project" value="UniProtKB-SubCell"/>
</dbReference>
<evidence type="ECO:0000256" key="9">
    <source>
        <dbReference type="ARBA" id="ARBA00023204"/>
    </source>
</evidence>
<dbReference type="InterPro" id="IPR014001">
    <property type="entry name" value="Helicase_ATP-bd"/>
</dbReference>
<dbReference type="InterPro" id="IPR001650">
    <property type="entry name" value="Helicase_C-like"/>
</dbReference>
<feature type="region of interest" description="Disordered" evidence="12">
    <location>
        <begin position="1"/>
        <end position="27"/>
    </location>
</feature>
<keyword evidence="8" id="KW-0239">DNA-directed DNA polymerase</keyword>
<dbReference type="GO" id="GO:0003887">
    <property type="term" value="F:DNA-directed DNA polymerase activity"/>
    <property type="evidence" value="ECO:0007669"/>
    <property type="project" value="UniProtKB-KW"/>
</dbReference>
<evidence type="ECO:0000256" key="7">
    <source>
        <dbReference type="ARBA" id="ARBA00022840"/>
    </source>
</evidence>
<evidence type="ECO:0000256" key="5">
    <source>
        <dbReference type="ARBA" id="ARBA00022741"/>
    </source>
</evidence>
<dbReference type="Proteomes" id="UP000694388">
    <property type="component" value="Unplaced"/>
</dbReference>
<dbReference type="SMART" id="SM00487">
    <property type="entry name" value="DEXDc"/>
    <property type="match status" value="1"/>
</dbReference>
<reference evidence="15" key="1">
    <citation type="submission" date="2025-08" db="UniProtKB">
        <authorList>
            <consortium name="Ensembl"/>
        </authorList>
    </citation>
    <scope>IDENTIFICATION</scope>
</reference>
<evidence type="ECO:0000256" key="2">
    <source>
        <dbReference type="ARBA" id="ARBA00012417"/>
    </source>
</evidence>
<dbReference type="PANTHER" id="PTHR10133:SF62">
    <property type="entry name" value="DNA POLYMERASE THETA"/>
    <property type="match status" value="1"/>
</dbReference>
<keyword evidence="13" id="KW-0812">Transmembrane</keyword>
<evidence type="ECO:0000256" key="13">
    <source>
        <dbReference type="SAM" id="Phobius"/>
    </source>
</evidence>
<dbReference type="OMA" id="CYGMVYG"/>
<dbReference type="SUPFAM" id="SSF158702">
    <property type="entry name" value="Sec63 N-terminal domain-like"/>
    <property type="match status" value="1"/>
</dbReference>
<evidence type="ECO:0000313" key="16">
    <source>
        <dbReference type="Proteomes" id="UP000694388"/>
    </source>
</evidence>
<feature type="region of interest" description="Disordered" evidence="12">
    <location>
        <begin position="1636"/>
        <end position="1663"/>
    </location>
</feature>
<dbReference type="CDD" id="cd08638">
    <property type="entry name" value="DNA_pol_A_theta"/>
    <property type="match status" value="1"/>
</dbReference>
<dbReference type="Gene3D" id="1.20.1060.10">
    <property type="entry name" value="Taq DNA Polymerase, Chain T, domain 4"/>
    <property type="match status" value="1"/>
</dbReference>
<comment type="catalytic activity">
    <reaction evidence="11">
        <text>DNA(n) + a 2'-deoxyribonucleoside 5'-triphosphate = DNA(n+1) + diphosphate</text>
        <dbReference type="Rhea" id="RHEA:22508"/>
        <dbReference type="Rhea" id="RHEA-COMP:17339"/>
        <dbReference type="Rhea" id="RHEA-COMP:17340"/>
        <dbReference type="ChEBI" id="CHEBI:33019"/>
        <dbReference type="ChEBI" id="CHEBI:61560"/>
        <dbReference type="ChEBI" id="CHEBI:173112"/>
        <dbReference type="EC" id="2.7.7.7"/>
    </reaction>
</comment>
<keyword evidence="3" id="KW-0808">Transferase</keyword>
<feature type="transmembrane region" description="Helical" evidence="13">
    <location>
        <begin position="2041"/>
        <end position="2061"/>
    </location>
</feature>
<dbReference type="GeneTree" id="ENSGT00940000158694"/>
<comment type="subcellular location">
    <subcellularLocation>
        <location evidence="1">Nucleus</location>
    </subcellularLocation>
</comment>
<dbReference type="CDD" id="cd18026">
    <property type="entry name" value="DEXHc_POLQ-like"/>
    <property type="match status" value="1"/>
</dbReference>